<dbReference type="RefSeq" id="WP_157298634.1">
    <property type="nucleotide sequence ID" value="NZ_BAAAZB010000005.1"/>
</dbReference>
<feature type="chain" id="PRO_5026981571" description="Outer membrane beta-barrel protein" evidence="1">
    <location>
        <begin position="21"/>
        <end position="155"/>
    </location>
</feature>
<dbReference type="EMBL" id="WRXO01000001">
    <property type="protein sequence ID" value="MVT39996.1"/>
    <property type="molecule type" value="Genomic_DNA"/>
</dbReference>
<reference evidence="2 3" key="1">
    <citation type="submission" date="2019-12" db="EMBL/GenBank/DDBJ databases">
        <title>The draft genomic sequence of strain Chitinophaga oryziterrae JCM 16595.</title>
        <authorList>
            <person name="Zhang X."/>
        </authorList>
    </citation>
    <scope>NUCLEOTIDE SEQUENCE [LARGE SCALE GENOMIC DNA]</scope>
    <source>
        <strain evidence="2 3">JCM 16595</strain>
    </source>
</reference>
<organism evidence="2 3">
    <name type="scientific">Chitinophaga oryziterrae</name>
    <dbReference type="NCBI Taxonomy" id="1031224"/>
    <lineage>
        <taxon>Bacteria</taxon>
        <taxon>Pseudomonadati</taxon>
        <taxon>Bacteroidota</taxon>
        <taxon>Chitinophagia</taxon>
        <taxon>Chitinophagales</taxon>
        <taxon>Chitinophagaceae</taxon>
        <taxon>Chitinophaga</taxon>
    </lineage>
</organism>
<proteinExistence type="predicted"/>
<evidence type="ECO:0000313" key="2">
    <source>
        <dbReference type="EMBL" id="MVT39996.1"/>
    </source>
</evidence>
<accession>A0A6N8J6V2</accession>
<dbReference type="AlphaFoldDB" id="A0A6N8J6V2"/>
<evidence type="ECO:0000313" key="3">
    <source>
        <dbReference type="Proteomes" id="UP000468388"/>
    </source>
</evidence>
<sequence length="155" mass="16915">MKKTLFIFMLLVLGHNHANAQLKGNPQAGLRLGLPFGVTARYFFDDANAVEAIAGAYAHTFTITGLYERHFDLSALTTEGFGWFVGGGAHMGSRKENDNVKFIAGVDGIGGIDYVFPADLNLPINVSLDWKPAIHFNTSSDLADFAISIRYTFGR</sequence>
<keyword evidence="1" id="KW-0732">Signal</keyword>
<gene>
    <name evidence="2" type="ORF">GO495_05330</name>
</gene>
<feature type="signal peptide" evidence="1">
    <location>
        <begin position="1"/>
        <end position="20"/>
    </location>
</feature>
<keyword evidence="3" id="KW-1185">Reference proteome</keyword>
<dbReference type="OrthoDB" id="978645at2"/>
<dbReference type="Proteomes" id="UP000468388">
    <property type="component" value="Unassembled WGS sequence"/>
</dbReference>
<evidence type="ECO:0008006" key="4">
    <source>
        <dbReference type="Google" id="ProtNLM"/>
    </source>
</evidence>
<comment type="caution">
    <text evidence="2">The sequence shown here is derived from an EMBL/GenBank/DDBJ whole genome shotgun (WGS) entry which is preliminary data.</text>
</comment>
<protein>
    <recommendedName>
        <fullName evidence="4">Outer membrane beta-barrel protein</fullName>
    </recommendedName>
</protein>
<evidence type="ECO:0000256" key="1">
    <source>
        <dbReference type="SAM" id="SignalP"/>
    </source>
</evidence>
<name>A0A6N8J6V2_9BACT</name>